<dbReference type="AlphaFoldDB" id="B7FSC7"/>
<feature type="region of interest" description="Disordered" evidence="1">
    <location>
        <begin position="1"/>
        <end position="108"/>
    </location>
</feature>
<sequence>MSPPPPPPPSQAGKFKPRKPARRVRVGGDHPVDAPPPAAPVVVQSHPRGGRGRGGRGGRTPVPMGRAFFTATPSGRGGTPATARKVQAAATATRTGVHRALRETEASEEVVGMLEEAVGSSSVRPTMVGSADLDGLKEGRYEYEDNAMDGSFGRPGDDTGFLYDSDSSAERRTRQPRRMNASGSMPPSSLPFPSLDVPPGIGNLPKPDFYLGAATDRNTHPPESSGTNYGAPRPAKAQVTVTQDAPTASPFVDTRDARAWQNEKDSWFLVQFPTRLPPLVQRVATEDAVTANVKREDGHSHETADEPSAATGDASTTYADVATAPVDPTAFDNAWANAVPADGPYSYWNVPTVVSCI</sequence>
<feature type="compositionally biased region" description="Low complexity" evidence="1">
    <location>
        <begin position="182"/>
        <end position="199"/>
    </location>
</feature>
<evidence type="ECO:0000313" key="2">
    <source>
        <dbReference type="EMBL" id="EEC50774.1"/>
    </source>
</evidence>
<dbReference type="HOGENOM" id="CLU_663018_0_0_1"/>
<dbReference type="GeneID" id="7197534"/>
<dbReference type="OrthoDB" id="5836119at2759"/>
<dbReference type="RefSeq" id="XP_002177960.1">
    <property type="nucleotide sequence ID" value="XM_002177924.1"/>
</dbReference>
<feature type="compositionally biased region" description="Basic residues" evidence="1">
    <location>
        <begin position="15"/>
        <end position="25"/>
    </location>
</feature>
<gene>
    <name evidence="2" type="ORF">PHATRDRAFT_43474</name>
</gene>
<dbReference type="Proteomes" id="UP000000759">
    <property type="component" value="Chromosome 2"/>
</dbReference>
<organism evidence="2 3">
    <name type="scientific">Phaeodactylum tricornutum (strain CCAP 1055/1)</name>
    <dbReference type="NCBI Taxonomy" id="556484"/>
    <lineage>
        <taxon>Eukaryota</taxon>
        <taxon>Sar</taxon>
        <taxon>Stramenopiles</taxon>
        <taxon>Ochrophyta</taxon>
        <taxon>Bacillariophyta</taxon>
        <taxon>Bacillariophyceae</taxon>
        <taxon>Bacillariophycidae</taxon>
        <taxon>Naviculales</taxon>
        <taxon>Phaeodactylaceae</taxon>
        <taxon>Phaeodactylum</taxon>
    </lineage>
</organism>
<keyword evidence="3" id="KW-1185">Reference proteome</keyword>
<feature type="region of interest" description="Disordered" evidence="1">
    <location>
        <begin position="140"/>
        <end position="233"/>
    </location>
</feature>
<reference evidence="3" key="2">
    <citation type="submission" date="2008-08" db="EMBL/GenBank/DDBJ databases">
        <authorList>
            <consortium name="Diatom Consortium"/>
            <person name="Grigoriev I."/>
            <person name="Grimwood J."/>
            <person name="Kuo A."/>
            <person name="Otillar R.P."/>
            <person name="Salamov A."/>
            <person name="Detter J.C."/>
            <person name="Lindquist E."/>
            <person name="Shapiro H."/>
            <person name="Lucas S."/>
            <person name="Glavina del Rio T."/>
            <person name="Pitluck S."/>
            <person name="Rokhsar D."/>
            <person name="Bowler C."/>
        </authorList>
    </citation>
    <scope>GENOME REANNOTATION</scope>
    <source>
        <strain evidence="3">CCAP 1055/1</strain>
    </source>
</reference>
<protein>
    <submittedName>
        <fullName evidence="2">Uncharacterized protein</fullName>
    </submittedName>
</protein>
<feature type="region of interest" description="Disordered" evidence="1">
    <location>
        <begin position="293"/>
        <end position="315"/>
    </location>
</feature>
<accession>B7FSC7</accession>
<feature type="compositionally biased region" description="Low complexity" evidence="1">
    <location>
        <begin position="79"/>
        <end position="95"/>
    </location>
</feature>
<evidence type="ECO:0000313" key="3">
    <source>
        <dbReference type="Proteomes" id="UP000000759"/>
    </source>
</evidence>
<dbReference type="InParanoid" id="B7FSC7"/>
<name>B7FSC7_PHATC</name>
<dbReference type="eggNOG" id="ENOG502SD7V">
    <property type="taxonomic scope" value="Eukaryota"/>
</dbReference>
<dbReference type="KEGG" id="pti:PHATRDRAFT_43474"/>
<feature type="compositionally biased region" description="Pro residues" evidence="1">
    <location>
        <begin position="1"/>
        <end position="10"/>
    </location>
</feature>
<dbReference type="EMBL" id="CM000606">
    <property type="protein sequence ID" value="EEC50774.1"/>
    <property type="molecule type" value="Genomic_DNA"/>
</dbReference>
<feature type="compositionally biased region" description="Basic and acidic residues" evidence="1">
    <location>
        <begin position="293"/>
        <end position="304"/>
    </location>
</feature>
<evidence type="ECO:0000256" key="1">
    <source>
        <dbReference type="SAM" id="MobiDB-lite"/>
    </source>
</evidence>
<proteinExistence type="predicted"/>
<reference evidence="2 3" key="1">
    <citation type="journal article" date="2008" name="Nature">
        <title>The Phaeodactylum genome reveals the evolutionary history of diatom genomes.</title>
        <authorList>
            <person name="Bowler C."/>
            <person name="Allen A.E."/>
            <person name="Badger J.H."/>
            <person name="Grimwood J."/>
            <person name="Jabbari K."/>
            <person name="Kuo A."/>
            <person name="Maheswari U."/>
            <person name="Martens C."/>
            <person name="Maumus F."/>
            <person name="Otillar R.P."/>
            <person name="Rayko E."/>
            <person name="Salamov A."/>
            <person name="Vandepoele K."/>
            <person name="Beszteri B."/>
            <person name="Gruber A."/>
            <person name="Heijde M."/>
            <person name="Katinka M."/>
            <person name="Mock T."/>
            <person name="Valentin K."/>
            <person name="Verret F."/>
            <person name="Berges J.A."/>
            <person name="Brownlee C."/>
            <person name="Cadoret J.P."/>
            <person name="Chiovitti A."/>
            <person name="Choi C.J."/>
            <person name="Coesel S."/>
            <person name="De Martino A."/>
            <person name="Detter J.C."/>
            <person name="Durkin C."/>
            <person name="Falciatore A."/>
            <person name="Fournet J."/>
            <person name="Haruta M."/>
            <person name="Huysman M.J."/>
            <person name="Jenkins B.D."/>
            <person name="Jiroutova K."/>
            <person name="Jorgensen R.E."/>
            <person name="Joubert Y."/>
            <person name="Kaplan A."/>
            <person name="Kroger N."/>
            <person name="Kroth P.G."/>
            <person name="La Roche J."/>
            <person name="Lindquist E."/>
            <person name="Lommer M."/>
            <person name="Martin-Jezequel V."/>
            <person name="Lopez P.J."/>
            <person name="Lucas S."/>
            <person name="Mangogna M."/>
            <person name="McGinnis K."/>
            <person name="Medlin L.K."/>
            <person name="Montsant A."/>
            <person name="Oudot-Le Secq M.P."/>
            <person name="Napoli C."/>
            <person name="Obornik M."/>
            <person name="Parker M.S."/>
            <person name="Petit J.L."/>
            <person name="Porcel B.M."/>
            <person name="Poulsen N."/>
            <person name="Robison M."/>
            <person name="Rychlewski L."/>
            <person name="Rynearson T.A."/>
            <person name="Schmutz J."/>
            <person name="Shapiro H."/>
            <person name="Siaut M."/>
            <person name="Stanley M."/>
            <person name="Sussman M.R."/>
            <person name="Taylor A.R."/>
            <person name="Vardi A."/>
            <person name="von Dassow P."/>
            <person name="Vyverman W."/>
            <person name="Willis A."/>
            <person name="Wyrwicz L.S."/>
            <person name="Rokhsar D.S."/>
            <person name="Weissenbach J."/>
            <person name="Armbrust E.V."/>
            <person name="Green B.R."/>
            <person name="Van de Peer Y."/>
            <person name="Grigoriev I.V."/>
        </authorList>
    </citation>
    <scope>NUCLEOTIDE SEQUENCE [LARGE SCALE GENOMIC DNA]</scope>
    <source>
        <strain evidence="2 3">CCAP 1055/1</strain>
    </source>
</reference>
<dbReference type="PaxDb" id="2850-Phatr43474"/>